<sequence length="1005" mass="114331">MLREQIILWFLVLLSLGCQGELDRPSQKDINRHLCGQDAFTEQSYLRVLFADTRLGEGGWIKASILEDNEAHDITLTKDFCISRNTLSSFNKRSQLIVRGERDGIKQGFVKALYELETRHEIILEDFQEANYQLSCPTNKMSPSRIELPLVGTTTEKLRDGIFYRLEVKGADGLHESHSGRLWQNSLQLANPSLWGDGEYQFHFQVFDYLRSNEVVAEISCNYTLDQTPPILSLQGSVPNKIHDTTHVIWDSSGLYLQGSDDTQSVEVCFQQLDAPPTPEDHSAFMESLNDCPSVVRTDLLSPVMFDEGFYLVSYRGKDELGNQSAWASWKELSVSNQSTVEAIKRASQDHGLFDLSVPSNGLTASINALRLGKAYLELKNDYDRDELFFKALKATLEVNDMAIQLIDSIEEGGSAALAIAPDRQLLFRMTENTLNVLHVVTNERQEIPLPEELRNVYLKVSQNSRKLVIGGINMYAIYDLDQIDSPPLLYESKDFFQGFEISPSGRYLLLRSYMKGFKLLDLELGNVIEVPSSDGFTYNTGSFLDDETFAVSRPTHQANIEVWKLSPTPVRLAVHGIEDTPYSLAWRDRRLFVGGSSGVIYQFDGFVESSEKKLFSFVADSADKLEFINDFLVAHTLTNDIILIDEDGKSQKIDRAGAYDYDGFAVDSSGILYTIGELSINVWDLSYRESQTLPLQGQVKEYFEESGIIITYDKNLDLFFAYRLHDYSRISLGREFVFGDYDSSCFVSVNKEFQKFYFTFRSGRLERLAAPDPQGCVYREYVQQKFLRYTDNETTEIWMFDESNAPVQLISVSGYYTNIFGTLPVLVVEDWETLSYNYYRLSHPLLCQNKLPCNEVPEEETKLLFSSESEILADPSGLFGFTGSIGPHLSDVSGKVVFSSPIKSWDFSIHDVLEQRKTLFFSSRASLFLWPWEEESLIIRLSGDSSAVVDRLANSFLLDGSTGAKLIKLDVESQVREICQRLERYLLRNFESFEPEASFCSQYW</sequence>
<dbReference type="EMBL" id="FWZT01000006">
    <property type="protein sequence ID" value="SMF16069.1"/>
    <property type="molecule type" value="Genomic_DNA"/>
</dbReference>
<dbReference type="Proteomes" id="UP000192907">
    <property type="component" value="Unassembled WGS sequence"/>
</dbReference>
<reference evidence="2" key="1">
    <citation type="submission" date="2017-04" db="EMBL/GenBank/DDBJ databases">
        <authorList>
            <person name="Varghese N."/>
            <person name="Submissions S."/>
        </authorList>
    </citation>
    <scope>NUCLEOTIDE SEQUENCE [LARGE SCALE GENOMIC DNA]</scope>
    <source>
        <strain evidence="2">RKEM611</strain>
    </source>
</reference>
<accession>A0A1Y6BKK3</accession>
<dbReference type="RefSeq" id="WP_132318120.1">
    <property type="nucleotide sequence ID" value="NZ_FWZT01000006.1"/>
</dbReference>
<proteinExistence type="predicted"/>
<protein>
    <submittedName>
        <fullName evidence="1">Uncharacterized protein</fullName>
    </submittedName>
</protein>
<evidence type="ECO:0000313" key="2">
    <source>
        <dbReference type="Proteomes" id="UP000192907"/>
    </source>
</evidence>
<dbReference type="SUPFAM" id="SSF82171">
    <property type="entry name" value="DPP6 N-terminal domain-like"/>
    <property type="match status" value="1"/>
</dbReference>
<gene>
    <name evidence="1" type="ORF">SAMN06296036_10614</name>
</gene>
<evidence type="ECO:0000313" key="1">
    <source>
        <dbReference type="EMBL" id="SMF16069.1"/>
    </source>
</evidence>
<organism evidence="1 2">
    <name type="scientific">Pseudobacteriovorax antillogorgiicola</name>
    <dbReference type="NCBI Taxonomy" id="1513793"/>
    <lineage>
        <taxon>Bacteria</taxon>
        <taxon>Pseudomonadati</taxon>
        <taxon>Bdellovibrionota</taxon>
        <taxon>Oligoflexia</taxon>
        <taxon>Oligoflexales</taxon>
        <taxon>Pseudobacteriovoracaceae</taxon>
        <taxon>Pseudobacteriovorax</taxon>
    </lineage>
</organism>
<keyword evidence="2" id="KW-1185">Reference proteome</keyword>
<name>A0A1Y6BKK3_9BACT</name>
<dbReference type="AlphaFoldDB" id="A0A1Y6BKK3"/>
<dbReference type="PROSITE" id="PS51257">
    <property type="entry name" value="PROKAR_LIPOPROTEIN"/>
    <property type="match status" value="1"/>
</dbReference>